<dbReference type="Pfam" id="PF00069">
    <property type="entry name" value="Pkinase"/>
    <property type="match status" value="1"/>
</dbReference>
<evidence type="ECO:0000256" key="5">
    <source>
        <dbReference type="ARBA" id="ARBA00022777"/>
    </source>
</evidence>
<dbReference type="PROSITE" id="PS00108">
    <property type="entry name" value="PROTEIN_KINASE_ST"/>
    <property type="match status" value="1"/>
</dbReference>
<dbReference type="OrthoDB" id="6111975at2"/>
<evidence type="ECO:0000313" key="9">
    <source>
        <dbReference type="EMBL" id="QDT22521.1"/>
    </source>
</evidence>
<evidence type="ECO:0000256" key="6">
    <source>
        <dbReference type="ARBA" id="ARBA00022840"/>
    </source>
</evidence>
<dbReference type="AlphaFoldDB" id="A0A517PT28"/>
<evidence type="ECO:0000256" key="4">
    <source>
        <dbReference type="ARBA" id="ARBA00022741"/>
    </source>
</evidence>
<dbReference type="PANTHER" id="PTHR43289">
    <property type="entry name" value="MITOGEN-ACTIVATED PROTEIN KINASE KINASE KINASE 20-RELATED"/>
    <property type="match status" value="1"/>
</dbReference>
<evidence type="ECO:0000256" key="1">
    <source>
        <dbReference type="ARBA" id="ARBA00012513"/>
    </source>
</evidence>
<keyword evidence="5 9" id="KW-0418">Kinase</keyword>
<keyword evidence="6 7" id="KW-0067">ATP-binding</keyword>
<evidence type="ECO:0000256" key="2">
    <source>
        <dbReference type="ARBA" id="ARBA00022527"/>
    </source>
</evidence>
<reference evidence="9 10" key="1">
    <citation type="submission" date="2019-02" db="EMBL/GenBank/DDBJ databases">
        <title>Deep-cultivation of Planctomycetes and their phenomic and genomic characterization uncovers novel biology.</title>
        <authorList>
            <person name="Wiegand S."/>
            <person name="Jogler M."/>
            <person name="Boedeker C."/>
            <person name="Pinto D."/>
            <person name="Vollmers J."/>
            <person name="Rivas-Marin E."/>
            <person name="Kohn T."/>
            <person name="Peeters S.H."/>
            <person name="Heuer A."/>
            <person name="Rast P."/>
            <person name="Oberbeckmann S."/>
            <person name="Bunk B."/>
            <person name="Jeske O."/>
            <person name="Meyerdierks A."/>
            <person name="Storesund J.E."/>
            <person name="Kallscheuer N."/>
            <person name="Luecker S."/>
            <person name="Lage O.M."/>
            <person name="Pohl T."/>
            <person name="Merkel B.J."/>
            <person name="Hornburger P."/>
            <person name="Mueller R.-W."/>
            <person name="Bruemmer F."/>
            <person name="Labrenz M."/>
            <person name="Spormann A.M."/>
            <person name="Op den Camp H."/>
            <person name="Overmann J."/>
            <person name="Amann R."/>
            <person name="Jetten M.S.M."/>
            <person name="Mascher T."/>
            <person name="Medema M.H."/>
            <person name="Devos D.P."/>
            <person name="Kaster A.-K."/>
            <person name="Ovreas L."/>
            <person name="Rohde M."/>
            <person name="Galperin M.Y."/>
            <person name="Jogler C."/>
        </authorList>
    </citation>
    <scope>NUCLEOTIDE SEQUENCE [LARGE SCALE GENOMIC DNA]</scope>
    <source>
        <strain evidence="9 10">HG66A1</strain>
    </source>
</reference>
<dbReference type="PROSITE" id="PS00107">
    <property type="entry name" value="PROTEIN_KINASE_ATP"/>
    <property type="match status" value="1"/>
</dbReference>
<name>A0A517PT28_9PLAN</name>
<dbReference type="EMBL" id="CP036266">
    <property type="protein sequence ID" value="QDT22521.1"/>
    <property type="molecule type" value="Genomic_DNA"/>
</dbReference>
<dbReference type="RefSeq" id="WP_145188480.1">
    <property type="nucleotide sequence ID" value="NZ_CP036266.1"/>
</dbReference>
<feature type="binding site" evidence="7">
    <location>
        <position position="142"/>
    </location>
    <ligand>
        <name>ATP</name>
        <dbReference type="ChEBI" id="CHEBI:30616"/>
    </ligand>
</feature>
<keyword evidence="10" id="KW-1185">Reference proteome</keyword>
<dbReference type="GO" id="GO:0005524">
    <property type="term" value="F:ATP binding"/>
    <property type="evidence" value="ECO:0007669"/>
    <property type="project" value="UniProtKB-UniRule"/>
</dbReference>
<protein>
    <recommendedName>
        <fullName evidence="1">non-specific serine/threonine protein kinase</fullName>
        <ecNumber evidence="1">2.7.11.1</ecNumber>
    </recommendedName>
</protein>
<accession>A0A517PT28</accession>
<dbReference type="Gene3D" id="3.30.200.20">
    <property type="entry name" value="Phosphorylase Kinase, domain 1"/>
    <property type="match status" value="1"/>
</dbReference>
<dbReference type="PROSITE" id="PS50011">
    <property type="entry name" value="PROTEIN_KINASE_DOM"/>
    <property type="match status" value="1"/>
</dbReference>
<dbReference type="CDD" id="cd14014">
    <property type="entry name" value="STKc_PknB_like"/>
    <property type="match status" value="1"/>
</dbReference>
<dbReference type="PANTHER" id="PTHR43289:SF6">
    <property type="entry name" value="SERINE_THREONINE-PROTEIN KINASE NEKL-3"/>
    <property type="match status" value="1"/>
</dbReference>
<dbReference type="GO" id="GO:0004674">
    <property type="term" value="F:protein serine/threonine kinase activity"/>
    <property type="evidence" value="ECO:0007669"/>
    <property type="project" value="UniProtKB-KW"/>
</dbReference>
<sequence>MNNPPYDPADDDLMAAAYTIDRICDSFESSWKQGQSPEIESFLKETSGKTQSIVFAELLRLDIHYRRMNGNLLSLDDYQSRFPQYSDILQDFTSQLADSFRQVRRLGRYRLEKIVGRGAFGLVWKAWDEELQRTVALKLPRKKSLSAVERKRFSREARSAARLSHPGIVSIHDFEEIDGTLVLVTEFVEGSTLREWTRHHEVDFSKAASICRDLAIALHAAHQQSVIHRDLKPNNVLVTDDDQLRITDFGLAKRSDVESTIAVTGAIMGTFAYMSPEQADGKASTVDGRADIYSLGVILYELLTNRVPFKGNSCQEMISQILHTEPVPPHKWNASIPRDLETICLKSLSKLPGDRYDTADELAEDLQRFIEGKPITARRLSLHEKLWRWAKRNRLLSASLLTTCVLLLSSSTAMIVMHDDGKWQVNVQTEPPGARILVYPRDPVSGEPDSSIEYEADGTTPTDLRLAPGEYYVVAMLEGTPRFQQVFRKVPPRGAEIPYGSTKNRFWNKTQANTLEWPEIIIPTQSVLDEMVLIKGNQIDIPDLYISTRCFTNHDYLTLRPDTSDADPARHAPLDAPYYPEGQDFAIHFAEEAGGRLMTVDEFKHIVDSLPLQPALDNFLNTGKEWTSSLATPEQIETSKAALDLNPEFRTPDFIGLTISRNQNNNQAEGNYELKNQKSYSIQTAIRYLQPEKIGFRLVRPASQQLKRKQPTK</sequence>
<evidence type="ECO:0000256" key="7">
    <source>
        <dbReference type="PROSITE-ProRule" id="PRU10141"/>
    </source>
</evidence>
<dbReference type="Gene3D" id="1.10.510.10">
    <property type="entry name" value="Transferase(Phosphotransferase) domain 1"/>
    <property type="match status" value="1"/>
</dbReference>
<dbReference type="EC" id="2.7.11.1" evidence="1"/>
<keyword evidence="4 7" id="KW-0547">Nucleotide-binding</keyword>
<evidence type="ECO:0000259" key="8">
    <source>
        <dbReference type="PROSITE" id="PS50011"/>
    </source>
</evidence>
<evidence type="ECO:0000256" key="3">
    <source>
        <dbReference type="ARBA" id="ARBA00022679"/>
    </source>
</evidence>
<evidence type="ECO:0000313" key="10">
    <source>
        <dbReference type="Proteomes" id="UP000320421"/>
    </source>
</evidence>
<dbReference type="InterPro" id="IPR011009">
    <property type="entry name" value="Kinase-like_dom_sf"/>
</dbReference>
<dbReference type="InterPro" id="IPR000719">
    <property type="entry name" value="Prot_kinase_dom"/>
</dbReference>
<gene>
    <name evidence="9" type="primary">prkC_13</name>
    <name evidence="9" type="ORF">HG66A1_43290</name>
</gene>
<dbReference type="Proteomes" id="UP000320421">
    <property type="component" value="Chromosome"/>
</dbReference>
<dbReference type="SUPFAM" id="SSF56112">
    <property type="entry name" value="Protein kinase-like (PK-like)"/>
    <property type="match status" value="1"/>
</dbReference>
<dbReference type="FunFam" id="1.10.510.10:FF:000021">
    <property type="entry name" value="Serine/threonine protein kinase"/>
    <property type="match status" value="1"/>
</dbReference>
<proteinExistence type="predicted"/>
<dbReference type="InterPro" id="IPR017441">
    <property type="entry name" value="Protein_kinase_ATP_BS"/>
</dbReference>
<keyword evidence="2" id="KW-0723">Serine/threonine-protein kinase</keyword>
<dbReference type="SMART" id="SM00220">
    <property type="entry name" value="S_TKc"/>
    <property type="match status" value="1"/>
</dbReference>
<dbReference type="InterPro" id="IPR008271">
    <property type="entry name" value="Ser/Thr_kinase_AS"/>
</dbReference>
<organism evidence="9 10">
    <name type="scientific">Gimesia chilikensis</name>
    <dbReference type="NCBI Taxonomy" id="2605989"/>
    <lineage>
        <taxon>Bacteria</taxon>
        <taxon>Pseudomonadati</taxon>
        <taxon>Planctomycetota</taxon>
        <taxon>Planctomycetia</taxon>
        <taxon>Planctomycetales</taxon>
        <taxon>Planctomycetaceae</taxon>
        <taxon>Gimesia</taxon>
    </lineage>
</organism>
<keyword evidence="3 9" id="KW-0808">Transferase</keyword>
<feature type="domain" description="Protein kinase" evidence="8">
    <location>
        <begin position="109"/>
        <end position="370"/>
    </location>
</feature>